<feature type="region of interest" description="Disordered" evidence="1">
    <location>
        <begin position="87"/>
        <end position="124"/>
    </location>
</feature>
<keyword evidence="3" id="KW-1185">Reference proteome</keyword>
<name>A0ABN9WX65_9DINO</name>
<dbReference type="EMBL" id="CAUYUJ010019483">
    <property type="protein sequence ID" value="CAK0891490.1"/>
    <property type="molecule type" value="Genomic_DNA"/>
</dbReference>
<evidence type="ECO:0000313" key="3">
    <source>
        <dbReference type="Proteomes" id="UP001189429"/>
    </source>
</evidence>
<accession>A0ABN9WX65</accession>
<organism evidence="2 3">
    <name type="scientific">Prorocentrum cordatum</name>
    <dbReference type="NCBI Taxonomy" id="2364126"/>
    <lineage>
        <taxon>Eukaryota</taxon>
        <taxon>Sar</taxon>
        <taxon>Alveolata</taxon>
        <taxon>Dinophyceae</taxon>
        <taxon>Prorocentrales</taxon>
        <taxon>Prorocentraceae</taxon>
        <taxon>Prorocentrum</taxon>
    </lineage>
</organism>
<dbReference type="Proteomes" id="UP001189429">
    <property type="component" value="Unassembled WGS sequence"/>
</dbReference>
<feature type="compositionally biased region" description="Polar residues" evidence="1">
    <location>
        <begin position="52"/>
        <end position="61"/>
    </location>
</feature>
<feature type="region of interest" description="Disordered" evidence="1">
    <location>
        <begin position="45"/>
        <end position="71"/>
    </location>
</feature>
<protein>
    <submittedName>
        <fullName evidence="2">Uncharacterized protein</fullName>
    </submittedName>
</protein>
<evidence type="ECO:0000256" key="1">
    <source>
        <dbReference type="SAM" id="MobiDB-lite"/>
    </source>
</evidence>
<gene>
    <name evidence="2" type="ORF">PCOR1329_LOCUS71432</name>
</gene>
<sequence length="150" mass="16046">MAPNTTVLSSAAPRLRTSINEAQRNGPGMAAAMMAAMRHIRNARPDQPATCHWNNNFSTGARASRPLPREIPGELCGARRARGVAFGAQASGSSAAWPSTPPARGLGPGRFEPRADRGRQSKVWRPLRWGTGRVQASRAVRTVPMSSPPN</sequence>
<comment type="caution">
    <text evidence="2">The sequence shown here is derived from an EMBL/GenBank/DDBJ whole genome shotgun (WGS) entry which is preliminary data.</text>
</comment>
<reference evidence="2" key="1">
    <citation type="submission" date="2023-10" db="EMBL/GenBank/DDBJ databases">
        <authorList>
            <person name="Chen Y."/>
            <person name="Shah S."/>
            <person name="Dougan E. K."/>
            <person name="Thang M."/>
            <person name="Chan C."/>
        </authorList>
    </citation>
    <scope>NUCLEOTIDE SEQUENCE [LARGE SCALE GENOMIC DNA]</scope>
</reference>
<feature type="compositionally biased region" description="Low complexity" evidence="1">
    <location>
        <begin position="87"/>
        <end position="96"/>
    </location>
</feature>
<proteinExistence type="predicted"/>
<evidence type="ECO:0000313" key="2">
    <source>
        <dbReference type="EMBL" id="CAK0891490.1"/>
    </source>
</evidence>